<proteinExistence type="predicted"/>
<reference evidence="2" key="3">
    <citation type="submission" date="2020-12" db="UniProtKB">
        <authorList>
            <consortium name="EnsemblPlants"/>
        </authorList>
    </citation>
    <scope>IDENTIFICATION</scope>
</reference>
<evidence type="ECO:0000313" key="2">
    <source>
        <dbReference type="EnsemblPlants" id="PAC:32960853.CDS.1"/>
    </source>
</evidence>
<reference evidence="1 3" key="1">
    <citation type="journal article" date="2008" name="Science">
        <title>The Physcomitrella genome reveals evolutionary insights into the conquest of land by plants.</title>
        <authorList>
            <person name="Rensing S."/>
            <person name="Lang D."/>
            <person name="Zimmer A."/>
            <person name="Terry A."/>
            <person name="Salamov A."/>
            <person name="Shapiro H."/>
            <person name="Nishiyama T."/>
            <person name="Perroud P.-F."/>
            <person name="Lindquist E."/>
            <person name="Kamisugi Y."/>
            <person name="Tanahashi T."/>
            <person name="Sakakibara K."/>
            <person name="Fujita T."/>
            <person name="Oishi K."/>
            <person name="Shin-I T."/>
            <person name="Kuroki Y."/>
            <person name="Toyoda A."/>
            <person name="Suzuki Y."/>
            <person name="Hashimoto A."/>
            <person name="Yamaguchi K."/>
            <person name="Sugano A."/>
            <person name="Kohara Y."/>
            <person name="Fujiyama A."/>
            <person name="Anterola A."/>
            <person name="Aoki S."/>
            <person name="Ashton N."/>
            <person name="Barbazuk W.B."/>
            <person name="Barker E."/>
            <person name="Bennetzen J."/>
            <person name="Bezanilla M."/>
            <person name="Blankenship R."/>
            <person name="Cho S.H."/>
            <person name="Dutcher S."/>
            <person name="Estelle M."/>
            <person name="Fawcett J.A."/>
            <person name="Gundlach H."/>
            <person name="Hanada K."/>
            <person name="Heyl A."/>
            <person name="Hicks K.A."/>
            <person name="Hugh J."/>
            <person name="Lohr M."/>
            <person name="Mayer K."/>
            <person name="Melkozernov A."/>
            <person name="Murata T."/>
            <person name="Nelson D."/>
            <person name="Pils B."/>
            <person name="Prigge M."/>
            <person name="Reiss B."/>
            <person name="Renner T."/>
            <person name="Rombauts S."/>
            <person name="Rushton P."/>
            <person name="Sanderfoot A."/>
            <person name="Schween G."/>
            <person name="Shiu S.-H."/>
            <person name="Stueber K."/>
            <person name="Theodoulou F.L."/>
            <person name="Tu H."/>
            <person name="Van de Peer Y."/>
            <person name="Verrier P.J."/>
            <person name="Waters E."/>
            <person name="Wood A."/>
            <person name="Yang L."/>
            <person name="Cove D."/>
            <person name="Cuming A."/>
            <person name="Hasebe M."/>
            <person name="Lucas S."/>
            <person name="Mishler D.B."/>
            <person name="Reski R."/>
            <person name="Grigoriev I."/>
            <person name="Quatrano R.S."/>
            <person name="Boore J.L."/>
        </authorList>
    </citation>
    <scope>NUCLEOTIDE SEQUENCE [LARGE SCALE GENOMIC DNA]</scope>
    <source>
        <strain evidence="2 3">cv. Gransden 2004</strain>
    </source>
</reference>
<keyword evidence="3" id="KW-1185">Reference proteome</keyword>
<gene>
    <name evidence="1" type="ORF">PHYPA_017936</name>
</gene>
<dbReference type="InParanoid" id="A0A2K1JG64"/>
<evidence type="ECO:0000313" key="3">
    <source>
        <dbReference type="Proteomes" id="UP000006727"/>
    </source>
</evidence>
<dbReference type="Gramene" id="Pp3c14_3190V3.1">
    <property type="protein sequence ID" value="PAC:32960853.CDS.1"/>
    <property type="gene ID" value="Pp3c14_3190"/>
</dbReference>
<dbReference type="EnsemblPlants" id="Pp3c14_3190V3.1">
    <property type="protein sequence ID" value="PAC:32960853.CDS.1"/>
    <property type="gene ID" value="Pp3c14_3190"/>
</dbReference>
<dbReference type="Proteomes" id="UP000006727">
    <property type="component" value="Chromosome 14"/>
</dbReference>
<sequence>MGATFSEIKLIEVGFSRCHTAEKEDASKRITHDLALRAIQNWVLDSVVVITTTEMAHVYRIWPDYCGLQVRMTTIHEERVTDSEFPVTGQRSFLNILASKQEPQCYLTARCSPANDSERRNIFPPQSTKT</sequence>
<accession>A0A2K1JG64</accession>
<dbReference type="AlphaFoldDB" id="A0A2K1JG64"/>
<dbReference type="EnsemblPlants" id="Pp3c14_3190V3.2">
    <property type="protein sequence ID" value="PAC:32960854.CDS.1"/>
    <property type="gene ID" value="Pp3c14_3190"/>
</dbReference>
<name>A0A2K1JG64_PHYPA</name>
<organism evidence="1">
    <name type="scientific">Physcomitrium patens</name>
    <name type="common">Spreading-leaved earth moss</name>
    <name type="synonym">Physcomitrella patens</name>
    <dbReference type="NCBI Taxonomy" id="3218"/>
    <lineage>
        <taxon>Eukaryota</taxon>
        <taxon>Viridiplantae</taxon>
        <taxon>Streptophyta</taxon>
        <taxon>Embryophyta</taxon>
        <taxon>Bryophyta</taxon>
        <taxon>Bryophytina</taxon>
        <taxon>Bryopsida</taxon>
        <taxon>Funariidae</taxon>
        <taxon>Funariales</taxon>
        <taxon>Funariaceae</taxon>
        <taxon>Physcomitrium</taxon>
    </lineage>
</organism>
<dbReference type="Gramene" id="Pp3c14_3190V3.2">
    <property type="protein sequence ID" value="PAC:32960854.CDS.1"/>
    <property type="gene ID" value="Pp3c14_3190"/>
</dbReference>
<dbReference type="EMBL" id="ABEU02000014">
    <property type="protein sequence ID" value="PNR40534.1"/>
    <property type="molecule type" value="Genomic_DNA"/>
</dbReference>
<protein>
    <submittedName>
        <fullName evidence="1 2">Uncharacterized protein</fullName>
    </submittedName>
</protein>
<reference evidence="1 3" key="2">
    <citation type="journal article" date="2018" name="Plant J.">
        <title>The Physcomitrella patens chromosome-scale assembly reveals moss genome structure and evolution.</title>
        <authorList>
            <person name="Lang D."/>
            <person name="Ullrich K.K."/>
            <person name="Murat F."/>
            <person name="Fuchs J."/>
            <person name="Jenkins J."/>
            <person name="Haas F.B."/>
            <person name="Piednoel M."/>
            <person name="Gundlach H."/>
            <person name="Van Bel M."/>
            <person name="Meyberg R."/>
            <person name="Vives C."/>
            <person name="Morata J."/>
            <person name="Symeonidi A."/>
            <person name="Hiss M."/>
            <person name="Muchero W."/>
            <person name="Kamisugi Y."/>
            <person name="Saleh O."/>
            <person name="Blanc G."/>
            <person name="Decker E.L."/>
            <person name="van Gessel N."/>
            <person name="Grimwood J."/>
            <person name="Hayes R.D."/>
            <person name="Graham S.W."/>
            <person name="Gunter L.E."/>
            <person name="McDaniel S.F."/>
            <person name="Hoernstein S.N.W."/>
            <person name="Larsson A."/>
            <person name="Li F.W."/>
            <person name="Perroud P.F."/>
            <person name="Phillips J."/>
            <person name="Ranjan P."/>
            <person name="Rokshar D.S."/>
            <person name="Rothfels C.J."/>
            <person name="Schneider L."/>
            <person name="Shu S."/>
            <person name="Stevenson D.W."/>
            <person name="Thummler F."/>
            <person name="Tillich M."/>
            <person name="Villarreal Aguilar J.C."/>
            <person name="Widiez T."/>
            <person name="Wong G.K."/>
            <person name="Wymore A."/>
            <person name="Zhang Y."/>
            <person name="Zimmer A.D."/>
            <person name="Quatrano R.S."/>
            <person name="Mayer K.F.X."/>
            <person name="Goodstein D."/>
            <person name="Casacuberta J.M."/>
            <person name="Vandepoele K."/>
            <person name="Reski R."/>
            <person name="Cuming A.C."/>
            <person name="Tuskan G.A."/>
            <person name="Maumus F."/>
            <person name="Salse J."/>
            <person name="Schmutz J."/>
            <person name="Rensing S.A."/>
        </authorList>
    </citation>
    <scope>NUCLEOTIDE SEQUENCE [LARGE SCALE GENOMIC DNA]</scope>
    <source>
        <strain evidence="2 3">cv. Gransden 2004</strain>
    </source>
</reference>
<evidence type="ECO:0000313" key="1">
    <source>
        <dbReference type="EMBL" id="PNR40534.1"/>
    </source>
</evidence>